<dbReference type="InterPro" id="IPR020625">
    <property type="entry name" value="Schiff_base-form_aldolases_AS"/>
</dbReference>
<evidence type="ECO:0000256" key="1">
    <source>
        <dbReference type="ARBA" id="ARBA00023239"/>
    </source>
</evidence>
<gene>
    <name evidence="6" type="primary">yagE_2</name>
    <name evidence="6" type="ORF">Pan216_28520</name>
</gene>
<keyword evidence="2" id="KW-0704">Schiff base</keyword>
<evidence type="ECO:0000256" key="3">
    <source>
        <dbReference type="PIRNR" id="PIRNR001365"/>
    </source>
</evidence>
<comment type="similarity">
    <text evidence="3">Belongs to the DapA family.</text>
</comment>
<keyword evidence="7" id="KW-1185">Reference proteome</keyword>
<feature type="active site" description="Proton donor/acceptor" evidence="4">
    <location>
        <position position="169"/>
    </location>
</feature>
<dbReference type="EC" id="4.1.2.-" evidence="6"/>
<dbReference type="PIRSF" id="PIRSF001365">
    <property type="entry name" value="DHDPS"/>
    <property type="match status" value="1"/>
</dbReference>
<evidence type="ECO:0000313" key="7">
    <source>
        <dbReference type="Proteomes" id="UP000317093"/>
    </source>
</evidence>
<dbReference type="Proteomes" id="UP000317093">
    <property type="component" value="Chromosome"/>
</dbReference>
<dbReference type="PRINTS" id="PR00146">
    <property type="entry name" value="DHPICSNTHASE"/>
</dbReference>
<dbReference type="InterPro" id="IPR002220">
    <property type="entry name" value="DapA-like"/>
</dbReference>
<dbReference type="Gene3D" id="3.20.20.70">
    <property type="entry name" value="Aldolase class I"/>
    <property type="match status" value="1"/>
</dbReference>
<dbReference type="CDD" id="cd00408">
    <property type="entry name" value="DHDPS-like"/>
    <property type="match status" value="1"/>
</dbReference>
<evidence type="ECO:0000313" key="6">
    <source>
        <dbReference type="EMBL" id="QDU61986.1"/>
    </source>
</evidence>
<dbReference type="GO" id="GO:0005829">
    <property type="term" value="C:cytosol"/>
    <property type="evidence" value="ECO:0007669"/>
    <property type="project" value="TreeGrafter"/>
</dbReference>
<evidence type="ECO:0000256" key="5">
    <source>
        <dbReference type="PIRSR" id="PIRSR001365-2"/>
    </source>
</evidence>
<dbReference type="Pfam" id="PF00701">
    <property type="entry name" value="DHDPS"/>
    <property type="match status" value="1"/>
</dbReference>
<evidence type="ECO:0000256" key="4">
    <source>
        <dbReference type="PIRSR" id="PIRSR001365-1"/>
    </source>
</evidence>
<dbReference type="EMBL" id="CP036279">
    <property type="protein sequence ID" value="QDU61986.1"/>
    <property type="molecule type" value="Genomic_DNA"/>
</dbReference>
<dbReference type="GO" id="GO:0019262">
    <property type="term" value="P:N-acetylneuraminate catabolic process"/>
    <property type="evidence" value="ECO:0007669"/>
    <property type="project" value="TreeGrafter"/>
</dbReference>
<feature type="active site" description="Schiff-base intermediate with substrate" evidence="4">
    <location>
        <position position="197"/>
    </location>
</feature>
<protein>
    <submittedName>
        <fullName evidence="6">Putative 2-keto-3-deoxy-galactonate aldolase YagE</fullName>
        <ecNumber evidence="6">4.1.2.-</ecNumber>
    </submittedName>
</protein>
<feature type="binding site" evidence="5">
    <location>
        <position position="241"/>
    </location>
    <ligand>
        <name>pyruvate</name>
        <dbReference type="ChEBI" id="CHEBI:15361"/>
    </ligand>
</feature>
<sequence length="333" mass="36080">MVGQGDARGDGVAARNDHLASRPTEIDTMSLLHDKSTLRGIVPPLVTPLAERERLDGEGLGRLLEHVIRGGVAGVFILGTTGEAPSLSYRLRREMIAETLRIVGGRVPVLVGVTDTAFVESVELAKFAAEAGADAAVLTTPYYFPVGQTELLAYVQNITPLIPLPLLLYNMPGMTKVSFAIETLRRLTELPSIVGIKDSGGDLDYFGRLCELKSLRPDWTVLIGPEEFLGEAHCLGGDGGVHGGANVAPRLFVDYHRALVEGDVDGAESARERIRHLGEIYAIGKYASRHIKATKSALSLLGICSDLPADPFHRFFEPERQRVAQVLERIGLR</sequence>
<dbReference type="InterPro" id="IPR013785">
    <property type="entry name" value="Aldolase_TIM"/>
</dbReference>
<keyword evidence="1 3" id="KW-0456">Lyase</keyword>
<dbReference type="SMART" id="SM01130">
    <property type="entry name" value="DHDPS"/>
    <property type="match status" value="1"/>
</dbReference>
<evidence type="ECO:0000256" key="2">
    <source>
        <dbReference type="ARBA" id="ARBA00023270"/>
    </source>
</evidence>
<reference evidence="6 7" key="1">
    <citation type="submission" date="2019-02" db="EMBL/GenBank/DDBJ databases">
        <title>Deep-cultivation of Planctomycetes and their phenomic and genomic characterization uncovers novel biology.</title>
        <authorList>
            <person name="Wiegand S."/>
            <person name="Jogler M."/>
            <person name="Boedeker C."/>
            <person name="Pinto D."/>
            <person name="Vollmers J."/>
            <person name="Rivas-Marin E."/>
            <person name="Kohn T."/>
            <person name="Peeters S.H."/>
            <person name="Heuer A."/>
            <person name="Rast P."/>
            <person name="Oberbeckmann S."/>
            <person name="Bunk B."/>
            <person name="Jeske O."/>
            <person name="Meyerdierks A."/>
            <person name="Storesund J.E."/>
            <person name="Kallscheuer N."/>
            <person name="Luecker S."/>
            <person name="Lage O.M."/>
            <person name="Pohl T."/>
            <person name="Merkel B.J."/>
            <person name="Hornburger P."/>
            <person name="Mueller R.-W."/>
            <person name="Bruemmer F."/>
            <person name="Labrenz M."/>
            <person name="Spormann A.M."/>
            <person name="Op den Camp H."/>
            <person name="Overmann J."/>
            <person name="Amann R."/>
            <person name="Jetten M.S.M."/>
            <person name="Mascher T."/>
            <person name="Medema M.H."/>
            <person name="Devos D.P."/>
            <person name="Kaster A.-K."/>
            <person name="Ovreas L."/>
            <person name="Rohde M."/>
            <person name="Galperin M.Y."/>
            <person name="Jogler C."/>
        </authorList>
    </citation>
    <scope>NUCLEOTIDE SEQUENCE [LARGE SCALE GENOMIC DNA]</scope>
    <source>
        <strain evidence="6 7">Pan216</strain>
    </source>
</reference>
<dbReference type="PROSITE" id="PS00666">
    <property type="entry name" value="DHDPS_2"/>
    <property type="match status" value="1"/>
</dbReference>
<organism evidence="6 7">
    <name type="scientific">Kolteria novifilia</name>
    <dbReference type="NCBI Taxonomy" id="2527975"/>
    <lineage>
        <taxon>Bacteria</taxon>
        <taxon>Pseudomonadati</taxon>
        <taxon>Planctomycetota</taxon>
        <taxon>Planctomycetia</taxon>
        <taxon>Kolteriales</taxon>
        <taxon>Kolteriaceae</taxon>
        <taxon>Kolteria</taxon>
    </lineage>
</organism>
<dbReference type="AlphaFoldDB" id="A0A518B4W8"/>
<name>A0A518B4W8_9BACT</name>
<dbReference type="PANTHER" id="PTHR42849:SF1">
    <property type="entry name" value="N-ACETYLNEURAMINATE LYASE"/>
    <property type="match status" value="1"/>
</dbReference>
<dbReference type="KEGG" id="knv:Pan216_28520"/>
<feature type="binding site" evidence="5">
    <location>
        <position position="81"/>
    </location>
    <ligand>
        <name>pyruvate</name>
        <dbReference type="ChEBI" id="CHEBI:15361"/>
    </ligand>
</feature>
<dbReference type="SUPFAM" id="SSF51569">
    <property type="entry name" value="Aldolase"/>
    <property type="match status" value="1"/>
</dbReference>
<accession>A0A518B4W8</accession>
<dbReference type="GO" id="GO:0008747">
    <property type="term" value="F:N-acetylneuraminate lyase activity"/>
    <property type="evidence" value="ECO:0007669"/>
    <property type="project" value="TreeGrafter"/>
</dbReference>
<proteinExistence type="inferred from homology"/>
<dbReference type="PANTHER" id="PTHR42849">
    <property type="entry name" value="N-ACETYLNEURAMINATE LYASE"/>
    <property type="match status" value="1"/>
</dbReference>